<dbReference type="Proteomes" id="UP001153269">
    <property type="component" value="Unassembled WGS sequence"/>
</dbReference>
<evidence type="ECO:0000256" key="1">
    <source>
        <dbReference type="SAM" id="MobiDB-lite"/>
    </source>
</evidence>
<comment type="caution">
    <text evidence="3">The sequence shown here is derived from an EMBL/GenBank/DDBJ whole genome shotgun (WGS) entry which is preliminary data.</text>
</comment>
<feature type="transmembrane region" description="Helical" evidence="2">
    <location>
        <begin position="148"/>
        <end position="166"/>
    </location>
</feature>
<organism evidence="3 4">
    <name type="scientific">Pleuronectes platessa</name>
    <name type="common">European plaice</name>
    <dbReference type="NCBI Taxonomy" id="8262"/>
    <lineage>
        <taxon>Eukaryota</taxon>
        <taxon>Metazoa</taxon>
        <taxon>Chordata</taxon>
        <taxon>Craniata</taxon>
        <taxon>Vertebrata</taxon>
        <taxon>Euteleostomi</taxon>
        <taxon>Actinopterygii</taxon>
        <taxon>Neopterygii</taxon>
        <taxon>Teleostei</taxon>
        <taxon>Neoteleostei</taxon>
        <taxon>Acanthomorphata</taxon>
        <taxon>Carangaria</taxon>
        <taxon>Pleuronectiformes</taxon>
        <taxon>Pleuronectoidei</taxon>
        <taxon>Pleuronectidae</taxon>
        <taxon>Pleuronectes</taxon>
    </lineage>
</organism>
<accession>A0A9N7Z2C4</accession>
<gene>
    <name evidence="3" type="ORF">PLEPLA_LOCUS34039</name>
</gene>
<dbReference type="EMBL" id="CADEAL010003911">
    <property type="protein sequence ID" value="CAB1446308.1"/>
    <property type="molecule type" value="Genomic_DNA"/>
</dbReference>
<evidence type="ECO:0000256" key="2">
    <source>
        <dbReference type="SAM" id="Phobius"/>
    </source>
</evidence>
<keyword evidence="2" id="KW-0812">Transmembrane</keyword>
<reference evidence="3" key="1">
    <citation type="submission" date="2020-03" db="EMBL/GenBank/DDBJ databases">
        <authorList>
            <person name="Weist P."/>
        </authorList>
    </citation>
    <scope>NUCLEOTIDE SEQUENCE</scope>
</reference>
<feature type="region of interest" description="Disordered" evidence="1">
    <location>
        <begin position="1"/>
        <end position="32"/>
    </location>
</feature>
<proteinExistence type="predicted"/>
<protein>
    <submittedName>
        <fullName evidence="3">Uncharacterized protein</fullName>
    </submittedName>
</protein>
<evidence type="ECO:0000313" key="4">
    <source>
        <dbReference type="Proteomes" id="UP001153269"/>
    </source>
</evidence>
<name>A0A9N7Z2C4_PLEPL</name>
<evidence type="ECO:0000313" key="3">
    <source>
        <dbReference type="EMBL" id="CAB1446308.1"/>
    </source>
</evidence>
<keyword evidence="2" id="KW-1133">Transmembrane helix</keyword>
<keyword evidence="2" id="KW-0472">Membrane</keyword>
<dbReference type="AlphaFoldDB" id="A0A9N7Z2C4"/>
<sequence length="176" mass="19671">MATGDEDTILQPFRFEPESGGPKPGCESPSAAPQWEHWEHWELELAQQQHPSTLLSQRLEDRGLSVGLLLTPPPPIPHGVLRGAAVSERCDPGRSADNMTSNIRYKSRIPVKTGEEDDDEEDADDAVFIRVALIASCFCVSGRRCTSLHLRLLLLLLSFLLILLIHRNGQQRTTRR</sequence>
<keyword evidence="4" id="KW-1185">Reference proteome</keyword>